<feature type="region of interest" description="Disordered" evidence="1">
    <location>
        <begin position="22"/>
        <end position="41"/>
    </location>
</feature>
<dbReference type="Proteomes" id="UP001153269">
    <property type="component" value="Unassembled WGS sequence"/>
</dbReference>
<dbReference type="EMBL" id="CADEAL010004503">
    <property type="protein sequence ID" value="CAB1461018.1"/>
    <property type="molecule type" value="Genomic_DNA"/>
</dbReference>
<reference evidence="2" key="1">
    <citation type="submission" date="2020-03" db="EMBL/GenBank/DDBJ databases">
        <authorList>
            <person name="Weist P."/>
        </authorList>
    </citation>
    <scope>NUCLEOTIDE SEQUENCE</scope>
</reference>
<evidence type="ECO:0000256" key="1">
    <source>
        <dbReference type="SAM" id="MobiDB-lite"/>
    </source>
</evidence>
<keyword evidence="3" id="KW-1185">Reference proteome</keyword>
<evidence type="ECO:0000313" key="3">
    <source>
        <dbReference type="Proteomes" id="UP001153269"/>
    </source>
</evidence>
<gene>
    <name evidence="2" type="ORF">PLEPLA_LOCUS48893</name>
</gene>
<sequence>MLRQILCGAQTVATRAPIRPLLLGREPPRRPTPWRPHPPLTTEIPAQGLKMAGCRKKMIHEASCSFLFLWERVDHNLQHLTTTLGFHVILRICSIKTGVFGVIQW</sequence>
<dbReference type="AlphaFoldDB" id="A0A9N7W4P2"/>
<comment type="caution">
    <text evidence="2">The sequence shown here is derived from an EMBL/GenBank/DDBJ whole genome shotgun (WGS) entry which is preliminary data.</text>
</comment>
<proteinExistence type="predicted"/>
<accession>A0A9N7W4P2</accession>
<protein>
    <submittedName>
        <fullName evidence="2">Uncharacterized protein</fullName>
    </submittedName>
</protein>
<evidence type="ECO:0000313" key="2">
    <source>
        <dbReference type="EMBL" id="CAB1461018.1"/>
    </source>
</evidence>
<organism evidence="2 3">
    <name type="scientific">Pleuronectes platessa</name>
    <name type="common">European plaice</name>
    <dbReference type="NCBI Taxonomy" id="8262"/>
    <lineage>
        <taxon>Eukaryota</taxon>
        <taxon>Metazoa</taxon>
        <taxon>Chordata</taxon>
        <taxon>Craniata</taxon>
        <taxon>Vertebrata</taxon>
        <taxon>Euteleostomi</taxon>
        <taxon>Actinopterygii</taxon>
        <taxon>Neopterygii</taxon>
        <taxon>Teleostei</taxon>
        <taxon>Neoteleostei</taxon>
        <taxon>Acanthomorphata</taxon>
        <taxon>Carangaria</taxon>
        <taxon>Pleuronectiformes</taxon>
        <taxon>Pleuronectoidei</taxon>
        <taxon>Pleuronectidae</taxon>
        <taxon>Pleuronectes</taxon>
    </lineage>
</organism>
<name>A0A9N7W4P2_PLEPL</name>
<feature type="compositionally biased region" description="Pro residues" evidence="1">
    <location>
        <begin position="30"/>
        <end position="39"/>
    </location>
</feature>